<dbReference type="Pfam" id="PF15890">
    <property type="entry name" value="Peptidase_Mx1"/>
    <property type="match status" value="1"/>
</dbReference>
<dbReference type="AlphaFoldDB" id="A0A9D9EQV4"/>
<proteinExistence type="predicted"/>
<dbReference type="Gene3D" id="3.40.390.70">
    <property type="match status" value="1"/>
</dbReference>
<dbReference type="PROSITE" id="PS51257">
    <property type="entry name" value="PROKAR_LIPOPROTEIN"/>
    <property type="match status" value="1"/>
</dbReference>
<gene>
    <name evidence="1" type="ORF">IAC06_06705</name>
</gene>
<dbReference type="NCBIfam" id="TIGR04549">
    <property type="entry name" value="LP_HExxH_w_tonB"/>
    <property type="match status" value="1"/>
</dbReference>
<reference evidence="1" key="1">
    <citation type="submission" date="2020-10" db="EMBL/GenBank/DDBJ databases">
        <authorList>
            <person name="Gilroy R."/>
        </authorList>
    </citation>
    <scope>NUCLEOTIDE SEQUENCE</scope>
    <source>
        <strain evidence="1">B1-20833</strain>
    </source>
</reference>
<dbReference type="InterPro" id="IPR030890">
    <property type="entry name" value="LP_HExxH_w_TonB"/>
</dbReference>
<accession>A0A9D9EQV4</accession>
<protein>
    <submittedName>
        <fullName evidence="1">Zinc-binding metallopeptidase</fullName>
    </submittedName>
</protein>
<dbReference type="EMBL" id="JADIMI010000066">
    <property type="protein sequence ID" value="MBO8452556.1"/>
    <property type="molecule type" value="Genomic_DNA"/>
</dbReference>
<name>A0A9D9EQV4_9BACT</name>
<dbReference type="SUPFAM" id="SSF55486">
    <property type="entry name" value="Metalloproteases ('zincins'), catalytic domain"/>
    <property type="match status" value="1"/>
</dbReference>
<evidence type="ECO:0000313" key="2">
    <source>
        <dbReference type="Proteomes" id="UP000823661"/>
    </source>
</evidence>
<comment type="caution">
    <text evidence="1">The sequence shown here is derived from an EMBL/GenBank/DDBJ whole genome shotgun (WGS) entry which is preliminary data.</text>
</comment>
<dbReference type="Proteomes" id="UP000823661">
    <property type="component" value="Unassembled WGS sequence"/>
</dbReference>
<reference evidence="1" key="2">
    <citation type="journal article" date="2021" name="PeerJ">
        <title>Extensive microbial diversity within the chicken gut microbiome revealed by metagenomics and culture.</title>
        <authorList>
            <person name="Gilroy R."/>
            <person name="Ravi A."/>
            <person name="Getino M."/>
            <person name="Pursley I."/>
            <person name="Horton D.L."/>
            <person name="Alikhan N.F."/>
            <person name="Baker D."/>
            <person name="Gharbi K."/>
            <person name="Hall N."/>
            <person name="Watson M."/>
            <person name="Adriaenssens E.M."/>
            <person name="Foster-Nyarko E."/>
            <person name="Jarju S."/>
            <person name="Secka A."/>
            <person name="Antonio M."/>
            <person name="Oren A."/>
            <person name="Chaudhuri R.R."/>
            <person name="La Ragione R."/>
            <person name="Hildebrand F."/>
            <person name="Pallen M.J."/>
        </authorList>
    </citation>
    <scope>NUCLEOTIDE SEQUENCE</scope>
    <source>
        <strain evidence="1">B1-20833</strain>
    </source>
</reference>
<sequence>MKRVLIYISIAVSAVVAVSSCYKDELSPTSVIMDSVNPETDFDRWLNENFLLPYNINFIYRYEDIESDMDYDLVPADETCARILAKLIKFLWLDPYTEVSDAHFMRQNSPRVMPVIGSGAWNSNNTLQLGTAEGGLKITFYVTNWLVTQEYITINYNNGVDETDGYTVTINSMDDINYYFLHTAHHEFGHILNQNKAYPTDFNLISQDQYVAQWNTLTDAEALPIGFISAYASSQPGEDFVEVLSYYITSSDEEWNARLDIAGTSGAAIIERKLNIVKNYMADSWNIDLDELRSVLARRYEEVESIDWSDF</sequence>
<organism evidence="1 2">
    <name type="scientific">Candidatus Cryptobacteroides intestinavium</name>
    <dbReference type="NCBI Taxonomy" id="2840766"/>
    <lineage>
        <taxon>Bacteria</taxon>
        <taxon>Pseudomonadati</taxon>
        <taxon>Bacteroidota</taxon>
        <taxon>Bacteroidia</taxon>
        <taxon>Bacteroidales</taxon>
        <taxon>Candidatus Cryptobacteroides</taxon>
    </lineage>
</organism>
<evidence type="ECO:0000313" key="1">
    <source>
        <dbReference type="EMBL" id="MBO8452556.1"/>
    </source>
</evidence>